<dbReference type="Pfam" id="PF02668">
    <property type="entry name" value="TauD"/>
    <property type="match status" value="1"/>
</dbReference>
<proteinExistence type="inferred from homology"/>
<keyword evidence="8" id="KW-1185">Reference proteome</keyword>
<keyword evidence="7" id="KW-0614">Plasmid</keyword>
<dbReference type="KEGG" id="spha:D3Y57_04870"/>
<sequence>MLNICPLNIQGIIGMDDAASEALIKTLIDAVTQPQFIYEHAWEDNDIVLWDDYRMMHSAVGHRVHVTRVVHRTTLRGQTTVGRIMEPTNGRDGCERVRRLSNLDALSLRNSAEMSSKKHKTEEIVGSCAKLRLCCTIQATADRCTAGYRKVHRSHWMNPPAKIHHARLLPTAKTTLSR</sequence>
<evidence type="ECO:0000256" key="4">
    <source>
        <dbReference type="ARBA" id="ARBA00023002"/>
    </source>
</evidence>
<dbReference type="Gene3D" id="3.60.130.10">
    <property type="entry name" value="Clavaminate synthase-like"/>
    <property type="match status" value="1"/>
</dbReference>
<accession>A0A494T7P7</accession>
<evidence type="ECO:0000256" key="5">
    <source>
        <dbReference type="ARBA" id="ARBA00023004"/>
    </source>
</evidence>
<name>A0A494T7P7_SPHPE</name>
<feature type="domain" description="TauD/TfdA-like" evidence="6">
    <location>
        <begin position="11"/>
        <end position="74"/>
    </location>
</feature>
<evidence type="ECO:0000313" key="8">
    <source>
        <dbReference type="Proteomes" id="UP000276254"/>
    </source>
</evidence>
<evidence type="ECO:0000256" key="2">
    <source>
        <dbReference type="ARBA" id="ARBA00022723"/>
    </source>
</evidence>
<reference evidence="7 8" key="1">
    <citation type="submission" date="2018-09" db="EMBL/GenBank/DDBJ databases">
        <title>Sphingomonas peninsula sp. nov., isolated from fildes peninsula, Antarctic soil.</title>
        <authorList>
            <person name="Yingchao G."/>
        </authorList>
    </citation>
    <scope>NUCLEOTIDE SEQUENCE [LARGE SCALE GENOMIC DNA]</scope>
    <source>
        <strain evidence="7 8">YZ-8</strain>
        <plasmid evidence="7 8">unnamed1</plasmid>
    </source>
</reference>
<dbReference type="InterPro" id="IPR051178">
    <property type="entry name" value="TfdA_dioxygenase"/>
</dbReference>
<evidence type="ECO:0000313" key="7">
    <source>
        <dbReference type="EMBL" id="AYJ85347.1"/>
    </source>
</evidence>
<organism evidence="7 8">
    <name type="scientific">Sphingomonas paeninsulae</name>
    <dbReference type="NCBI Taxonomy" id="2319844"/>
    <lineage>
        <taxon>Bacteria</taxon>
        <taxon>Pseudomonadati</taxon>
        <taxon>Pseudomonadota</taxon>
        <taxon>Alphaproteobacteria</taxon>
        <taxon>Sphingomonadales</taxon>
        <taxon>Sphingomonadaceae</taxon>
        <taxon>Sphingomonas</taxon>
    </lineage>
</organism>
<comment type="similarity">
    <text evidence="1">Belongs to the TfdA dioxygenase family.</text>
</comment>
<dbReference type="Proteomes" id="UP000276254">
    <property type="component" value="Plasmid unnamed1"/>
</dbReference>
<dbReference type="InterPro" id="IPR042098">
    <property type="entry name" value="TauD-like_sf"/>
</dbReference>
<evidence type="ECO:0000256" key="3">
    <source>
        <dbReference type="ARBA" id="ARBA00022964"/>
    </source>
</evidence>
<protein>
    <recommendedName>
        <fullName evidence="6">TauD/TfdA-like domain-containing protein</fullName>
    </recommendedName>
</protein>
<keyword evidence="4" id="KW-0560">Oxidoreductase</keyword>
<gene>
    <name evidence="7" type="ORF">D3Y57_04870</name>
</gene>
<dbReference type="AlphaFoldDB" id="A0A494T7P7"/>
<keyword evidence="5" id="KW-0408">Iron</keyword>
<keyword evidence="3" id="KW-0223">Dioxygenase</keyword>
<evidence type="ECO:0000256" key="1">
    <source>
        <dbReference type="ARBA" id="ARBA00005896"/>
    </source>
</evidence>
<dbReference type="SUPFAM" id="SSF51197">
    <property type="entry name" value="Clavaminate synthase-like"/>
    <property type="match status" value="1"/>
</dbReference>
<keyword evidence="2" id="KW-0479">Metal-binding</keyword>
<geneLocation type="plasmid" evidence="7">
    <name>unnamed1</name>
</geneLocation>
<dbReference type="InterPro" id="IPR003819">
    <property type="entry name" value="TauD/TfdA-like"/>
</dbReference>
<dbReference type="GO" id="GO:0016706">
    <property type="term" value="F:2-oxoglutarate-dependent dioxygenase activity"/>
    <property type="evidence" value="ECO:0007669"/>
    <property type="project" value="UniProtKB-ARBA"/>
</dbReference>
<dbReference type="GO" id="GO:0046872">
    <property type="term" value="F:metal ion binding"/>
    <property type="evidence" value="ECO:0007669"/>
    <property type="project" value="UniProtKB-KW"/>
</dbReference>
<dbReference type="PANTHER" id="PTHR43779">
    <property type="entry name" value="DIOXYGENASE RV0097-RELATED"/>
    <property type="match status" value="1"/>
</dbReference>
<dbReference type="PANTHER" id="PTHR43779:SF3">
    <property type="entry name" value="(3R)-3-[(CARBOXYMETHYL)AMINO]FATTY ACID OXYGENASE_DECARBOXYLASE"/>
    <property type="match status" value="1"/>
</dbReference>
<evidence type="ECO:0000259" key="6">
    <source>
        <dbReference type="Pfam" id="PF02668"/>
    </source>
</evidence>
<dbReference type="EMBL" id="CP032828">
    <property type="protein sequence ID" value="AYJ85347.1"/>
    <property type="molecule type" value="Genomic_DNA"/>
</dbReference>
<dbReference type="OrthoDB" id="7209371at2"/>